<feature type="region of interest" description="Disordered" evidence="5">
    <location>
        <begin position="568"/>
        <end position="596"/>
    </location>
</feature>
<keyword evidence="3 6" id="KW-1133">Transmembrane helix</keyword>
<accession>A0A8H6JBD5</accession>
<feature type="transmembrane region" description="Helical" evidence="6">
    <location>
        <begin position="55"/>
        <end position="80"/>
    </location>
</feature>
<evidence type="ECO:0000259" key="7">
    <source>
        <dbReference type="PROSITE" id="PS50850"/>
    </source>
</evidence>
<keyword evidence="2 6" id="KW-0812">Transmembrane</keyword>
<feature type="region of interest" description="Disordered" evidence="5">
    <location>
        <begin position="1"/>
        <end position="23"/>
    </location>
</feature>
<evidence type="ECO:0000256" key="2">
    <source>
        <dbReference type="ARBA" id="ARBA00022692"/>
    </source>
</evidence>
<dbReference type="PROSITE" id="PS00216">
    <property type="entry name" value="SUGAR_TRANSPORT_1"/>
    <property type="match status" value="1"/>
</dbReference>
<evidence type="ECO:0000256" key="5">
    <source>
        <dbReference type="SAM" id="MobiDB-lite"/>
    </source>
</evidence>
<feature type="transmembrane region" description="Helical" evidence="6">
    <location>
        <begin position="370"/>
        <end position="391"/>
    </location>
</feature>
<feature type="compositionally biased region" description="Basic residues" evidence="5">
    <location>
        <begin position="568"/>
        <end position="577"/>
    </location>
</feature>
<feature type="transmembrane region" description="Helical" evidence="6">
    <location>
        <begin position="147"/>
        <end position="169"/>
    </location>
</feature>
<proteinExistence type="predicted"/>
<evidence type="ECO:0000256" key="3">
    <source>
        <dbReference type="ARBA" id="ARBA00022989"/>
    </source>
</evidence>
<dbReference type="EMBL" id="WIGN01000100">
    <property type="protein sequence ID" value="KAF6809496.1"/>
    <property type="molecule type" value="Genomic_DNA"/>
</dbReference>
<feature type="transmembrane region" description="Helical" evidence="6">
    <location>
        <begin position="122"/>
        <end position="141"/>
    </location>
</feature>
<evidence type="ECO:0000256" key="6">
    <source>
        <dbReference type="SAM" id="Phobius"/>
    </source>
</evidence>
<sequence length="596" mass="64510">MEASDSASRQRISQHLSYPNPSLGDTAGFAAANLAPRDADTSPAVPQQNSTARRVILVVSLLLGLLLSTLDTSVVATSLITISEEFHDHANAPWVLLAYMLTYMGFSVVVSKMSDIYGRRTILFTSWGTFLIFSAGCTGAKSMSALIIFRALKGIGGAGLYSLTQICLLEHGPTHNPSLMGALIGTTLALAFLLGPVLGGAITSRVSWRWIFAINLPLGCIAMASILLCFPREYRGHRILSLASLRKIDFLGMISLLCASVTLVFGIQRGGSRAYSWNHPGIIVTLVTSGLTWILFVCWETYINKKYCAFPDHSRCTHIEPVFTSRLARRRPYMCGLVIAFLTGAPYVILTVTIPERMQVIQRENPFNAGIHLLPMLSGTAAGSFLSGAICRKYNHTSLLMTMAAFAQLLGVALMLRISAVDSNFVPAYGFTLIVGIGAGLSFGASTIIGAVETESTSDIAVAQGAIAQARVLGSCLGVAISTVLFNNRLDSLTDRLTPQQLAILQQTPTVSAGWPHNLMRSIQEVYAAAFRDQTIFMMCLCSVMVFVAMASWEWNPRPISNISHAQRAHKTSHQQQRRCDSDGTELSDMASVRSA</sequence>
<feature type="transmembrane region" description="Helical" evidence="6">
    <location>
        <begin position="92"/>
        <end position="110"/>
    </location>
</feature>
<dbReference type="GO" id="GO:0022857">
    <property type="term" value="F:transmembrane transporter activity"/>
    <property type="evidence" value="ECO:0007669"/>
    <property type="project" value="InterPro"/>
</dbReference>
<dbReference type="Proteomes" id="UP000652219">
    <property type="component" value="Unassembled WGS sequence"/>
</dbReference>
<dbReference type="InterPro" id="IPR036259">
    <property type="entry name" value="MFS_trans_sf"/>
</dbReference>
<dbReference type="InterPro" id="IPR020846">
    <property type="entry name" value="MFS_dom"/>
</dbReference>
<name>A0A8H6JBD5_9PEZI</name>
<feature type="transmembrane region" description="Helical" evidence="6">
    <location>
        <begin position="181"/>
        <end position="202"/>
    </location>
</feature>
<feature type="transmembrane region" description="Helical" evidence="6">
    <location>
        <begin position="280"/>
        <end position="299"/>
    </location>
</feature>
<feature type="compositionally biased region" description="Polar residues" evidence="5">
    <location>
        <begin position="1"/>
        <end position="20"/>
    </location>
</feature>
<dbReference type="SUPFAM" id="SSF103473">
    <property type="entry name" value="MFS general substrate transporter"/>
    <property type="match status" value="1"/>
</dbReference>
<evidence type="ECO:0000256" key="1">
    <source>
        <dbReference type="ARBA" id="ARBA00004141"/>
    </source>
</evidence>
<feature type="transmembrane region" description="Helical" evidence="6">
    <location>
        <begin position="428"/>
        <end position="452"/>
    </location>
</feature>
<feature type="transmembrane region" description="Helical" evidence="6">
    <location>
        <begin position="536"/>
        <end position="555"/>
    </location>
</feature>
<keyword evidence="9" id="KW-1185">Reference proteome</keyword>
<comment type="caution">
    <text evidence="8">The sequence shown here is derived from an EMBL/GenBank/DDBJ whole genome shotgun (WGS) entry which is preliminary data.</text>
</comment>
<dbReference type="Gene3D" id="1.20.1250.20">
    <property type="entry name" value="MFS general substrate transporter like domains"/>
    <property type="match status" value="1"/>
</dbReference>
<evidence type="ECO:0000313" key="9">
    <source>
        <dbReference type="Proteomes" id="UP000652219"/>
    </source>
</evidence>
<feature type="transmembrane region" description="Helical" evidence="6">
    <location>
        <begin position="208"/>
        <end position="230"/>
    </location>
</feature>
<dbReference type="GO" id="GO:0005886">
    <property type="term" value="C:plasma membrane"/>
    <property type="evidence" value="ECO:0007669"/>
    <property type="project" value="TreeGrafter"/>
</dbReference>
<dbReference type="Pfam" id="PF07690">
    <property type="entry name" value="MFS_1"/>
    <property type="match status" value="1"/>
</dbReference>
<reference evidence="8 9" key="1">
    <citation type="journal article" date="2020" name="Phytopathology">
        <title>Genome Sequence Resources of Colletotrichum truncatum, C. plurivorum, C. musicola, and C. sojae: Four Species Pathogenic to Soybean (Glycine max).</title>
        <authorList>
            <person name="Rogerio F."/>
            <person name="Boufleur T.R."/>
            <person name="Ciampi-Guillardi M."/>
            <person name="Sukno S.A."/>
            <person name="Thon M.R."/>
            <person name="Massola Junior N.S."/>
            <person name="Baroncelli R."/>
        </authorList>
    </citation>
    <scope>NUCLEOTIDE SEQUENCE [LARGE SCALE GENOMIC DNA]</scope>
    <source>
        <strain evidence="8 9">LFN0009</strain>
    </source>
</reference>
<feature type="transmembrane region" description="Helical" evidence="6">
    <location>
        <begin position="250"/>
        <end position="268"/>
    </location>
</feature>
<dbReference type="PANTHER" id="PTHR23501">
    <property type="entry name" value="MAJOR FACILITATOR SUPERFAMILY"/>
    <property type="match status" value="1"/>
</dbReference>
<feature type="domain" description="Major facilitator superfamily (MFS) profile" evidence="7">
    <location>
        <begin position="57"/>
        <end position="558"/>
    </location>
</feature>
<evidence type="ECO:0000256" key="4">
    <source>
        <dbReference type="ARBA" id="ARBA00023136"/>
    </source>
</evidence>
<organism evidence="8 9">
    <name type="scientific">Colletotrichum sojae</name>
    <dbReference type="NCBI Taxonomy" id="2175907"/>
    <lineage>
        <taxon>Eukaryota</taxon>
        <taxon>Fungi</taxon>
        <taxon>Dikarya</taxon>
        <taxon>Ascomycota</taxon>
        <taxon>Pezizomycotina</taxon>
        <taxon>Sordariomycetes</taxon>
        <taxon>Hypocreomycetidae</taxon>
        <taxon>Glomerellales</taxon>
        <taxon>Glomerellaceae</taxon>
        <taxon>Colletotrichum</taxon>
        <taxon>Colletotrichum orchidearum species complex</taxon>
    </lineage>
</organism>
<feature type="transmembrane region" description="Helical" evidence="6">
    <location>
        <begin position="398"/>
        <end position="416"/>
    </location>
</feature>
<feature type="transmembrane region" description="Helical" evidence="6">
    <location>
        <begin position="333"/>
        <end position="350"/>
    </location>
</feature>
<dbReference type="PANTHER" id="PTHR23501:SF43">
    <property type="entry name" value="MULTIDRUG TRANSPORTER, PUTATIVE (AFU_ORTHOLOGUE AFUA_6G03040)-RELATED"/>
    <property type="match status" value="1"/>
</dbReference>
<comment type="subcellular location">
    <subcellularLocation>
        <location evidence="1">Membrane</location>
        <topology evidence="1">Multi-pass membrane protein</topology>
    </subcellularLocation>
</comment>
<dbReference type="PROSITE" id="PS50850">
    <property type="entry name" value="MFS"/>
    <property type="match status" value="1"/>
</dbReference>
<protein>
    <submittedName>
        <fullName evidence="8">MFS multidrug transporter</fullName>
    </submittedName>
</protein>
<evidence type="ECO:0000313" key="8">
    <source>
        <dbReference type="EMBL" id="KAF6809496.1"/>
    </source>
</evidence>
<dbReference type="AlphaFoldDB" id="A0A8H6JBD5"/>
<keyword evidence="4 6" id="KW-0472">Membrane</keyword>
<gene>
    <name evidence="8" type="ORF">CSOJ01_06889</name>
</gene>
<dbReference type="InterPro" id="IPR011701">
    <property type="entry name" value="MFS"/>
</dbReference>
<dbReference type="InterPro" id="IPR005829">
    <property type="entry name" value="Sugar_transporter_CS"/>
</dbReference>